<feature type="region of interest" description="Disordered" evidence="7">
    <location>
        <begin position="157"/>
        <end position="204"/>
    </location>
</feature>
<feature type="transmembrane region" description="Helical" evidence="8">
    <location>
        <begin position="46"/>
        <end position="79"/>
    </location>
</feature>
<dbReference type="PANTHER" id="PTHR23063:SF52">
    <property type="entry name" value="LYSOPHOSPHATIDYLCHOLINE ACYLTRANSFERASE"/>
    <property type="match status" value="1"/>
</dbReference>
<evidence type="ECO:0000256" key="4">
    <source>
        <dbReference type="ARBA" id="ARBA00023098"/>
    </source>
</evidence>
<evidence type="ECO:0000256" key="1">
    <source>
        <dbReference type="ARBA" id="ARBA00022679"/>
    </source>
</evidence>
<dbReference type="GO" id="GO:0042171">
    <property type="term" value="F:lysophosphatidic acid acyltransferase activity"/>
    <property type="evidence" value="ECO:0007669"/>
    <property type="project" value="TreeGrafter"/>
</dbReference>
<evidence type="ECO:0008006" key="11">
    <source>
        <dbReference type="Google" id="ProtNLM"/>
    </source>
</evidence>
<organism evidence="9 10">
    <name type="scientific">Petrolisthes manimaculis</name>
    <dbReference type="NCBI Taxonomy" id="1843537"/>
    <lineage>
        <taxon>Eukaryota</taxon>
        <taxon>Metazoa</taxon>
        <taxon>Ecdysozoa</taxon>
        <taxon>Arthropoda</taxon>
        <taxon>Crustacea</taxon>
        <taxon>Multicrustacea</taxon>
        <taxon>Malacostraca</taxon>
        <taxon>Eumalacostraca</taxon>
        <taxon>Eucarida</taxon>
        <taxon>Decapoda</taxon>
        <taxon>Pleocyemata</taxon>
        <taxon>Anomura</taxon>
        <taxon>Galatheoidea</taxon>
        <taxon>Porcellanidae</taxon>
        <taxon>Petrolisthes</taxon>
    </lineage>
</organism>
<evidence type="ECO:0000313" key="10">
    <source>
        <dbReference type="Proteomes" id="UP001292094"/>
    </source>
</evidence>
<keyword evidence="2 8" id="KW-0812">Transmembrane</keyword>
<dbReference type="PANTHER" id="PTHR23063">
    <property type="entry name" value="PHOSPHOLIPID ACYLTRANSFERASE"/>
    <property type="match status" value="1"/>
</dbReference>
<dbReference type="EMBL" id="JAWZYT010001786">
    <property type="protein sequence ID" value="KAK4309180.1"/>
    <property type="molecule type" value="Genomic_DNA"/>
</dbReference>
<keyword evidence="5 8" id="KW-0472">Membrane</keyword>
<keyword evidence="3 8" id="KW-1133">Transmembrane helix</keyword>
<evidence type="ECO:0000256" key="5">
    <source>
        <dbReference type="ARBA" id="ARBA00023136"/>
    </source>
</evidence>
<dbReference type="GO" id="GO:0005783">
    <property type="term" value="C:endoplasmic reticulum"/>
    <property type="evidence" value="ECO:0007669"/>
    <property type="project" value="TreeGrafter"/>
</dbReference>
<gene>
    <name evidence="9" type="ORF">Pmani_019176</name>
</gene>
<feature type="compositionally biased region" description="Acidic residues" evidence="7">
    <location>
        <begin position="158"/>
        <end position="204"/>
    </location>
</feature>
<proteinExistence type="predicted"/>
<evidence type="ECO:0000313" key="9">
    <source>
        <dbReference type="EMBL" id="KAK4309180.1"/>
    </source>
</evidence>
<accession>A0AAE1PI83</accession>
<evidence type="ECO:0000256" key="7">
    <source>
        <dbReference type="SAM" id="MobiDB-lite"/>
    </source>
</evidence>
<protein>
    <recommendedName>
        <fullName evidence="11">Lysophosphatidylcholine acyltransferase 2</fullName>
    </recommendedName>
</protein>
<keyword evidence="10" id="KW-1185">Reference proteome</keyword>
<evidence type="ECO:0000256" key="6">
    <source>
        <dbReference type="ARBA" id="ARBA00023315"/>
    </source>
</evidence>
<dbReference type="GO" id="GO:0006629">
    <property type="term" value="P:lipid metabolic process"/>
    <property type="evidence" value="ECO:0007669"/>
    <property type="project" value="UniProtKB-KW"/>
</dbReference>
<sequence length="204" mass="23164">MSDKGGNGDERRNEGESPPIIQETSQLLNPFVHRLQMDTAYDKFKLVFMSIFVVPVRVLGIILCLIIAYILATAGLWGLTREDLAARPMSGWRRSVKDMVRCWVRGMFTAGAFHLVHVKGHPALRVDAPILAVAPHSSFFDVLLIVVMGAPSIVAKGEEEEEEEVVEEEKEEEVEEEVEVEEEEEVKEVEEEVEEEEEEVWSWL</sequence>
<comment type="caution">
    <text evidence="9">The sequence shown here is derived from an EMBL/GenBank/DDBJ whole genome shotgun (WGS) entry which is preliminary data.</text>
</comment>
<evidence type="ECO:0000256" key="3">
    <source>
        <dbReference type="ARBA" id="ARBA00022989"/>
    </source>
</evidence>
<keyword evidence="4" id="KW-0443">Lipid metabolism</keyword>
<evidence type="ECO:0000256" key="8">
    <source>
        <dbReference type="SAM" id="Phobius"/>
    </source>
</evidence>
<evidence type="ECO:0000256" key="2">
    <source>
        <dbReference type="ARBA" id="ARBA00022692"/>
    </source>
</evidence>
<keyword evidence="6" id="KW-0012">Acyltransferase</keyword>
<reference evidence="9" key="1">
    <citation type="submission" date="2023-11" db="EMBL/GenBank/DDBJ databases">
        <title>Genome assemblies of two species of porcelain crab, Petrolisthes cinctipes and Petrolisthes manimaculis (Anomura: Porcellanidae).</title>
        <authorList>
            <person name="Angst P."/>
        </authorList>
    </citation>
    <scope>NUCLEOTIDE SEQUENCE</scope>
    <source>
        <strain evidence="9">PB745_02</strain>
        <tissue evidence="9">Gill</tissue>
    </source>
</reference>
<dbReference type="AlphaFoldDB" id="A0AAE1PI83"/>
<dbReference type="Proteomes" id="UP001292094">
    <property type="component" value="Unassembled WGS sequence"/>
</dbReference>
<keyword evidence="1" id="KW-0808">Transferase</keyword>
<name>A0AAE1PI83_9EUCA</name>